<feature type="chain" id="PRO_5002227527" evidence="3">
    <location>
        <begin position="21"/>
        <end position="504"/>
    </location>
</feature>
<name>A0A0D0GI45_9SPHI</name>
<feature type="signal peptide" evidence="3">
    <location>
        <begin position="1"/>
        <end position="20"/>
    </location>
</feature>
<dbReference type="InterPro" id="IPR052701">
    <property type="entry name" value="GAG_Ulvan_Degrading_Sulfatases"/>
</dbReference>
<keyword evidence="6" id="KW-1185">Reference proteome</keyword>
<keyword evidence="2" id="KW-0378">Hydrolase</keyword>
<reference evidence="5 6" key="1">
    <citation type="submission" date="2015-01" db="EMBL/GenBank/DDBJ databases">
        <title>Draft genome sequence of Pedobacter sp. NL19 isolated from sludge of an effluent treatment pond in an abandoned uranium mine.</title>
        <authorList>
            <person name="Santos T."/>
            <person name="Caetano T."/>
            <person name="Covas C."/>
            <person name="Cruz A."/>
            <person name="Mendo S."/>
        </authorList>
    </citation>
    <scope>NUCLEOTIDE SEQUENCE [LARGE SCALE GENOMIC DNA]</scope>
    <source>
        <strain evidence="5 6">NL19</strain>
    </source>
</reference>
<organism evidence="5 6">
    <name type="scientific">Pedobacter lusitanus</name>
    <dbReference type="NCBI Taxonomy" id="1503925"/>
    <lineage>
        <taxon>Bacteria</taxon>
        <taxon>Pseudomonadati</taxon>
        <taxon>Bacteroidota</taxon>
        <taxon>Sphingobacteriia</taxon>
        <taxon>Sphingobacteriales</taxon>
        <taxon>Sphingobacteriaceae</taxon>
        <taxon>Pedobacter</taxon>
    </lineage>
</organism>
<keyword evidence="3" id="KW-0732">Signal</keyword>
<feature type="domain" description="Sulfatase N-terminal" evidence="4">
    <location>
        <begin position="25"/>
        <end position="390"/>
    </location>
</feature>
<comment type="similarity">
    <text evidence="1">Belongs to the sulfatase family.</text>
</comment>
<dbReference type="EMBL" id="JXRA01000082">
    <property type="protein sequence ID" value="KIO75790.1"/>
    <property type="molecule type" value="Genomic_DNA"/>
</dbReference>
<evidence type="ECO:0000259" key="4">
    <source>
        <dbReference type="Pfam" id="PF00884"/>
    </source>
</evidence>
<dbReference type="PROSITE" id="PS00149">
    <property type="entry name" value="SULFATASE_2"/>
    <property type="match status" value="1"/>
</dbReference>
<dbReference type="STRING" id="1503925.TH53_18555"/>
<dbReference type="InterPro" id="IPR024607">
    <property type="entry name" value="Sulfatase_CS"/>
</dbReference>
<proteinExistence type="inferred from homology"/>
<protein>
    <submittedName>
        <fullName evidence="5">Contig82, whole genome shotgun sequence</fullName>
    </submittedName>
</protein>
<evidence type="ECO:0000256" key="1">
    <source>
        <dbReference type="ARBA" id="ARBA00008779"/>
    </source>
</evidence>
<dbReference type="AlphaFoldDB" id="A0A0D0GI45"/>
<dbReference type="Proteomes" id="UP000032049">
    <property type="component" value="Unassembled WGS sequence"/>
</dbReference>
<evidence type="ECO:0000256" key="2">
    <source>
        <dbReference type="ARBA" id="ARBA00022801"/>
    </source>
</evidence>
<evidence type="ECO:0000313" key="6">
    <source>
        <dbReference type="Proteomes" id="UP000032049"/>
    </source>
</evidence>
<dbReference type="PANTHER" id="PTHR43751">
    <property type="entry name" value="SULFATASE"/>
    <property type="match status" value="1"/>
</dbReference>
<evidence type="ECO:0000256" key="3">
    <source>
        <dbReference type="SAM" id="SignalP"/>
    </source>
</evidence>
<evidence type="ECO:0000313" key="5">
    <source>
        <dbReference type="EMBL" id="KIO75790.1"/>
    </source>
</evidence>
<dbReference type="PROSITE" id="PS51257">
    <property type="entry name" value="PROKAR_LIPOPROTEIN"/>
    <property type="match status" value="1"/>
</dbReference>
<dbReference type="CDD" id="cd16143">
    <property type="entry name" value="ARS_like"/>
    <property type="match status" value="1"/>
</dbReference>
<sequence>MKRTCLSILLAALSCFSVFAQQKRPNVIIIYADDLGYGDVSCYGAKKIKTPHIDQLAKNGLRFTDAHATSATCTPSRFSILTGVYAWRKKGTGIAPGNAALLIDTAQITLAKIFKQTGYTTSAIGKWHLGLGGKGGPDWNGEIKSGPQELGFDKSYIIPATLDRVPCVIVDNHRVENLDPKDPITVDYHKKTGDWATGKEHPELLTMKSSNGHNNTIINGIGRIGYMTGGKAAIWDDYTLTEKLTSQAESFIAKNKEQPFFMYFASPNIHVPRTPNKKFAGKSGMGPRGDVILEFDWSVGRIMKTLDSLGLTKNTIIVLSSDNGPVVDDGYQDEAEALLNGHQPAGPLRGGKYSAFDGGTRVPFIVSWPSVIKKGTSTALISQVDLVRSFAVFLNQQLNTEQAYDSFDMSSQLLGKSTANRPYLIEDAAGLGIIEDNWKYIEPNNAAAYDSTTKTELGNSKEAQLYNLSADLQERKNLASQYPDKVKSFAQKLQQIKDEHGYHL</sequence>
<dbReference type="PANTHER" id="PTHR43751:SF6">
    <property type="entry name" value="N-ACETYLGALACTOSAMINE-6-O-SULFATASE"/>
    <property type="match status" value="1"/>
</dbReference>
<dbReference type="Gene3D" id="3.30.1120.10">
    <property type="match status" value="1"/>
</dbReference>
<dbReference type="Gene3D" id="3.40.720.10">
    <property type="entry name" value="Alkaline Phosphatase, subunit A"/>
    <property type="match status" value="1"/>
</dbReference>
<dbReference type="PROSITE" id="PS00523">
    <property type="entry name" value="SULFATASE_1"/>
    <property type="match status" value="1"/>
</dbReference>
<dbReference type="Pfam" id="PF00884">
    <property type="entry name" value="Sulfatase"/>
    <property type="match status" value="1"/>
</dbReference>
<dbReference type="InterPro" id="IPR017850">
    <property type="entry name" value="Alkaline_phosphatase_core_sf"/>
</dbReference>
<dbReference type="RefSeq" id="WP_041884184.1">
    <property type="nucleotide sequence ID" value="NZ_CP157278.1"/>
</dbReference>
<gene>
    <name evidence="5" type="ORF">TH53_18555</name>
</gene>
<dbReference type="InterPro" id="IPR000917">
    <property type="entry name" value="Sulfatase_N"/>
</dbReference>
<dbReference type="OrthoDB" id="9764377at2"/>
<comment type="caution">
    <text evidence="5">The sequence shown here is derived from an EMBL/GenBank/DDBJ whole genome shotgun (WGS) entry which is preliminary data.</text>
</comment>
<accession>A0A0D0GI45</accession>
<dbReference type="GO" id="GO:0016787">
    <property type="term" value="F:hydrolase activity"/>
    <property type="evidence" value="ECO:0007669"/>
    <property type="project" value="UniProtKB-KW"/>
</dbReference>
<dbReference type="SUPFAM" id="SSF53649">
    <property type="entry name" value="Alkaline phosphatase-like"/>
    <property type="match status" value="1"/>
</dbReference>